<protein>
    <submittedName>
        <fullName evidence="7">ABC1 family-domain-containing protein</fullName>
    </submittedName>
</protein>
<dbReference type="RefSeq" id="XP_064767400.1">
    <property type="nucleotide sequence ID" value="XM_064910676.1"/>
</dbReference>
<evidence type="ECO:0000313" key="7">
    <source>
        <dbReference type="EMBL" id="KAK7204367.1"/>
    </source>
</evidence>
<keyword evidence="8" id="KW-1185">Reference proteome</keyword>
<reference evidence="7 8" key="1">
    <citation type="submission" date="2024-03" db="EMBL/GenBank/DDBJ databases">
        <title>Genome-scale model development and genomic sequencing of the oleaginous clade Lipomyces.</title>
        <authorList>
            <consortium name="Lawrence Berkeley National Laboratory"/>
            <person name="Czajka J.J."/>
            <person name="Han Y."/>
            <person name="Kim J."/>
            <person name="Mondo S.J."/>
            <person name="Hofstad B.A."/>
            <person name="Robles A."/>
            <person name="Haridas S."/>
            <person name="Riley R."/>
            <person name="LaButti K."/>
            <person name="Pangilinan J."/>
            <person name="Andreopoulos W."/>
            <person name="Lipzen A."/>
            <person name="Yan J."/>
            <person name="Wang M."/>
            <person name="Ng V."/>
            <person name="Grigoriev I.V."/>
            <person name="Spatafora J.W."/>
            <person name="Magnuson J.K."/>
            <person name="Baker S.E."/>
            <person name="Pomraning K.R."/>
        </authorList>
    </citation>
    <scope>NUCLEOTIDE SEQUENCE [LARGE SCALE GENOMIC DNA]</scope>
    <source>
        <strain evidence="7 8">Phaff 52-87</strain>
    </source>
</reference>
<proteinExistence type="inferred from homology"/>
<organism evidence="7 8">
    <name type="scientific">Myxozyma melibiosi</name>
    <dbReference type="NCBI Taxonomy" id="54550"/>
    <lineage>
        <taxon>Eukaryota</taxon>
        <taxon>Fungi</taxon>
        <taxon>Dikarya</taxon>
        <taxon>Ascomycota</taxon>
        <taxon>Saccharomycotina</taxon>
        <taxon>Lipomycetes</taxon>
        <taxon>Lipomycetales</taxon>
        <taxon>Lipomycetaceae</taxon>
        <taxon>Myxozyma</taxon>
    </lineage>
</organism>
<dbReference type="InterPro" id="IPR034646">
    <property type="entry name" value="ADCK3_dom"/>
</dbReference>
<comment type="caution">
    <text evidence="7">The sequence shown here is derived from an EMBL/GenBank/DDBJ whole genome shotgun (WGS) entry which is preliminary data.</text>
</comment>
<evidence type="ECO:0000256" key="5">
    <source>
        <dbReference type="SAM" id="MobiDB-lite"/>
    </source>
</evidence>
<dbReference type="PANTHER" id="PTHR43851:SF3">
    <property type="entry name" value="COENZYME Q8"/>
    <property type="match status" value="1"/>
</dbReference>
<evidence type="ECO:0000256" key="2">
    <source>
        <dbReference type="ARBA" id="ARBA00022679"/>
    </source>
</evidence>
<comment type="similarity">
    <text evidence="1">Belongs to the protein kinase superfamily. ADCK protein kinase family.</text>
</comment>
<dbReference type="CDD" id="cd13970">
    <property type="entry name" value="ABC1_ADCK3"/>
    <property type="match status" value="1"/>
</dbReference>
<feature type="region of interest" description="Disordered" evidence="5">
    <location>
        <begin position="42"/>
        <end position="147"/>
    </location>
</feature>
<gene>
    <name evidence="7" type="ORF">BZA70DRAFT_249222</name>
</gene>
<name>A0ABR1F3F5_9ASCO</name>
<dbReference type="InterPro" id="IPR051409">
    <property type="entry name" value="Atypical_kinase_ADCK"/>
</dbReference>
<accession>A0ABR1F3F5</accession>
<dbReference type="Proteomes" id="UP001498771">
    <property type="component" value="Unassembled WGS sequence"/>
</dbReference>
<sequence>MTIADLIRLTSAVCQVGQRSRELYSAHANRIWQTSSLTVRFRNKARPASASSGYSERAAAEGGSKASGTGVVPPGTRAYSTIATRPLRRLHPLPQRRTYATGSDSSSSSAAKPTTTTTTSPDSKRTRSSPAELVTDRPKIRGMSESPVPSSRLARIFHYGSLVAEIGAGAIKETARRYNDESAKGTKVQGSVLMTPANLEILVRKLSQMRGAALKLGQMISFQDSSFLPPEIQQVLTRVQDSADYMPRRQMERVMAQDLGANWKSLFSSFDDVPIAAASIGQVHAATLASTGERVAVKVQYPGVARSISSDLKNIAMLLTASSILPKGLYLDKSIENARTELGWECDYVREAENLKKFGKILKDDPVFVVPRVIDEASGPHVLTMEFMDGVGVAKIEDLPQDKKDWIATQIMRLTLREIAEFNYMQTDPNWTNFLYNEKTGKIELLDFGASREYSPEFIDKYVGVLKAAVRGDVKGCEEYSLKLGYLTGLESPMMLHAHIDSILTLAEPFDQTNVTAPADAVYDFANQTVTDRVRSQIPLMIRERLTPPPEETYSLHRKLSGAFLLCAKLKAKVPCKQIFRDVVEKREIGSA</sequence>
<feature type="compositionally biased region" description="Low complexity" evidence="5">
    <location>
        <begin position="92"/>
        <end position="121"/>
    </location>
</feature>
<evidence type="ECO:0000313" key="8">
    <source>
        <dbReference type="Proteomes" id="UP001498771"/>
    </source>
</evidence>
<dbReference type="InterPro" id="IPR004147">
    <property type="entry name" value="ABC1_dom"/>
</dbReference>
<evidence type="ECO:0000256" key="1">
    <source>
        <dbReference type="ARBA" id="ARBA00009670"/>
    </source>
</evidence>
<keyword evidence="2" id="KW-0808">Transferase</keyword>
<keyword evidence="3" id="KW-0547">Nucleotide-binding</keyword>
<dbReference type="PANTHER" id="PTHR43851">
    <property type="match status" value="1"/>
</dbReference>
<dbReference type="InterPro" id="IPR011009">
    <property type="entry name" value="Kinase-like_dom_sf"/>
</dbReference>
<feature type="domain" description="ABC1 atypical kinase-like" evidence="6">
    <location>
        <begin position="238"/>
        <end position="480"/>
    </location>
</feature>
<dbReference type="SUPFAM" id="SSF56112">
    <property type="entry name" value="Protein kinase-like (PK-like)"/>
    <property type="match status" value="1"/>
</dbReference>
<dbReference type="EMBL" id="JBBJBU010000008">
    <property type="protein sequence ID" value="KAK7204367.1"/>
    <property type="molecule type" value="Genomic_DNA"/>
</dbReference>
<evidence type="ECO:0000256" key="3">
    <source>
        <dbReference type="ARBA" id="ARBA00022741"/>
    </source>
</evidence>
<keyword evidence="4" id="KW-0067">ATP-binding</keyword>
<dbReference type="GeneID" id="90036188"/>
<dbReference type="Pfam" id="PF03109">
    <property type="entry name" value="ABC1"/>
    <property type="match status" value="1"/>
</dbReference>
<evidence type="ECO:0000259" key="6">
    <source>
        <dbReference type="Pfam" id="PF03109"/>
    </source>
</evidence>
<evidence type="ECO:0000256" key="4">
    <source>
        <dbReference type="ARBA" id="ARBA00022840"/>
    </source>
</evidence>